<dbReference type="PROSITE" id="PS50171">
    <property type="entry name" value="ZF_MATRIN"/>
    <property type="match status" value="1"/>
</dbReference>
<dbReference type="GO" id="GO:0003723">
    <property type="term" value="F:RNA binding"/>
    <property type="evidence" value="ECO:0007669"/>
    <property type="project" value="InterPro"/>
</dbReference>
<dbReference type="HOGENOM" id="CLU_710180_0_0_1"/>
<dbReference type="Pfam" id="PF11931">
    <property type="entry name" value="SF3a60_Prp9_C"/>
    <property type="match status" value="1"/>
</dbReference>
<comment type="subcellular location">
    <subcellularLocation>
        <location evidence="1">Nucleus</location>
    </subcellularLocation>
</comment>
<dbReference type="OrthoDB" id="2189371at2759"/>
<dbReference type="RefSeq" id="XP_008073869.1">
    <property type="nucleotide sequence ID" value="XM_008075678.1"/>
</dbReference>
<dbReference type="STRING" id="948595.L2GWH0"/>
<gene>
    <name evidence="7" type="ORF">VCUG_00849</name>
</gene>
<dbReference type="FunCoup" id="L2GWH0">
    <property type="interactions" value="393"/>
</dbReference>
<evidence type="ECO:0000256" key="4">
    <source>
        <dbReference type="ARBA" id="ARBA00022833"/>
    </source>
</evidence>
<organism evidence="7 8">
    <name type="scientific">Vavraia culicis (isolate floridensis)</name>
    <name type="common">Microsporidian parasite</name>
    <dbReference type="NCBI Taxonomy" id="948595"/>
    <lineage>
        <taxon>Eukaryota</taxon>
        <taxon>Fungi</taxon>
        <taxon>Fungi incertae sedis</taxon>
        <taxon>Microsporidia</taxon>
        <taxon>Pleistophoridae</taxon>
        <taxon>Vavraia</taxon>
    </lineage>
</organism>
<keyword evidence="5" id="KW-0539">Nucleus</keyword>
<accession>L2GWH0</accession>
<dbReference type="VEuPathDB" id="MicrosporidiaDB:VCUG_00849"/>
<evidence type="ECO:0000256" key="5">
    <source>
        <dbReference type="ARBA" id="ARBA00023242"/>
    </source>
</evidence>
<dbReference type="OMA" id="IPHWLYK"/>
<evidence type="ECO:0000313" key="7">
    <source>
        <dbReference type="EMBL" id="ELA47648.1"/>
    </source>
</evidence>
<dbReference type="EMBL" id="GL877414">
    <property type="protein sequence ID" value="ELA47648.1"/>
    <property type="molecule type" value="Genomic_DNA"/>
</dbReference>
<dbReference type="GO" id="GO:0008270">
    <property type="term" value="F:zinc ion binding"/>
    <property type="evidence" value="ECO:0007669"/>
    <property type="project" value="UniProtKB-KW"/>
</dbReference>
<dbReference type="GO" id="GO:0005681">
    <property type="term" value="C:spliceosomal complex"/>
    <property type="evidence" value="ECO:0007669"/>
    <property type="project" value="InterPro"/>
</dbReference>
<protein>
    <recommendedName>
        <fullName evidence="6">Matrin-type domain-containing protein</fullName>
    </recommendedName>
</protein>
<keyword evidence="3" id="KW-0863">Zinc-finger</keyword>
<evidence type="ECO:0000259" key="6">
    <source>
        <dbReference type="PROSITE" id="PS50171"/>
    </source>
</evidence>
<dbReference type="GO" id="GO:0000398">
    <property type="term" value="P:mRNA splicing, via spliceosome"/>
    <property type="evidence" value="ECO:0007669"/>
    <property type="project" value="InterPro"/>
</dbReference>
<keyword evidence="4" id="KW-0862">Zinc</keyword>
<dbReference type="InterPro" id="IPR000690">
    <property type="entry name" value="Matrin/U1-C_Znf_C2H2"/>
</dbReference>
<evidence type="ECO:0000313" key="8">
    <source>
        <dbReference type="Proteomes" id="UP000011081"/>
    </source>
</evidence>
<dbReference type="GeneID" id="19878732"/>
<evidence type="ECO:0000256" key="2">
    <source>
        <dbReference type="ARBA" id="ARBA00022723"/>
    </source>
</evidence>
<evidence type="ECO:0000256" key="3">
    <source>
        <dbReference type="ARBA" id="ARBA00022771"/>
    </source>
</evidence>
<feature type="domain" description="Matrin-type" evidence="6">
    <location>
        <begin position="331"/>
        <end position="362"/>
    </location>
</feature>
<dbReference type="InParanoid" id="L2GWH0"/>
<reference evidence="8" key="1">
    <citation type="submission" date="2011-03" db="EMBL/GenBank/DDBJ databases">
        <title>The genome sequence of Vavraia culicis strain floridensis.</title>
        <authorList>
            <consortium name="The Broad Institute Genome Sequencing Platform"/>
            <person name="Cuomo C."/>
            <person name="Becnel J."/>
            <person name="Sanscrainte N."/>
            <person name="Young S.K."/>
            <person name="Zeng Q."/>
            <person name="Gargeya S."/>
            <person name="Fitzgerald M."/>
            <person name="Haas B."/>
            <person name="Abouelleil A."/>
            <person name="Alvarado L."/>
            <person name="Arachchi H.M."/>
            <person name="Berlin A."/>
            <person name="Chapman S.B."/>
            <person name="Gearin G."/>
            <person name="Goldberg J."/>
            <person name="Griggs A."/>
            <person name="Gujja S."/>
            <person name="Hansen M."/>
            <person name="Heiman D."/>
            <person name="Howarth C."/>
            <person name="Larimer J."/>
            <person name="Lui A."/>
            <person name="MacDonald P.J.P."/>
            <person name="McCowen C."/>
            <person name="Montmayeur A."/>
            <person name="Murphy C."/>
            <person name="Neiman D."/>
            <person name="Pearson M."/>
            <person name="Priest M."/>
            <person name="Roberts A."/>
            <person name="Saif S."/>
            <person name="Shea T."/>
            <person name="Sisk P."/>
            <person name="Stolte C."/>
            <person name="Sykes S."/>
            <person name="Wortman J."/>
            <person name="Nusbaum C."/>
            <person name="Birren B."/>
        </authorList>
    </citation>
    <scope>NUCLEOTIDE SEQUENCE [LARGE SCALE GENOMIC DNA]</scope>
    <source>
        <strain evidence="8">floridensis</strain>
    </source>
</reference>
<keyword evidence="2" id="KW-0479">Metal-binding</keyword>
<dbReference type="Proteomes" id="UP000011081">
    <property type="component" value="Unassembled WGS sequence"/>
</dbReference>
<dbReference type="InterPro" id="IPR024598">
    <property type="entry name" value="SF3a60/Prp9_C"/>
</dbReference>
<sequence length="389" mass="46608">MHCSFFSYLILIRKLEFQIQSIDEIRRCKDNSPKIVLLNKYLLRHRQRKVKKIREKIQKHFDELKERDEDPETVLDHFNEDFKSVEDGVVRSTLRRRLLPRIEALFSAQENYGTCLDLRFLEAYYAVSYEEVLQKVTNFALEIENEFEHLFALLHLRHYLKDFVYKSKPVIRHKKISRLLSCAESEHKVWNTFENKVYCMFCMVDIAKSVFEYHAAGKKHNKAKIAFLKNMEATDNDRDYKVTKCINVYLKLRCEYVRVTSTYVNRLEAQVKLLLTFLETELKLAVSVQGTESVMNIEKEKKIYNTRIYRDETGNPIPRWLYKQRGLNVEYICEICKNCVYKGRKEFERHFNGDKHKHFLVELGIASDFEKYHGISQIKNALKLRDRWK</sequence>
<name>L2GWH0_VAVCU</name>
<proteinExistence type="predicted"/>
<keyword evidence="8" id="KW-1185">Reference proteome</keyword>
<dbReference type="AlphaFoldDB" id="L2GWH0"/>
<evidence type="ECO:0000256" key="1">
    <source>
        <dbReference type="ARBA" id="ARBA00004123"/>
    </source>
</evidence>